<dbReference type="PANTHER" id="PTHR34876">
    <property type="match status" value="1"/>
</dbReference>
<feature type="region of interest" description="Disordered" evidence="11">
    <location>
        <begin position="669"/>
        <end position="697"/>
    </location>
</feature>
<evidence type="ECO:0000259" key="12">
    <source>
        <dbReference type="PROSITE" id="PS50093"/>
    </source>
</evidence>
<accession>D4ZGP8</accession>
<dbReference type="Gene3D" id="2.60.40.290">
    <property type="match status" value="1"/>
</dbReference>
<protein>
    <recommendedName>
        <fullName evidence="10">Glucanase</fullName>
        <ecNumber evidence="10">3.2.1.-</ecNumber>
    </recommendedName>
</protein>
<dbReference type="PROSITE" id="PS00656">
    <property type="entry name" value="GLYCOSYL_HYDROL_F6_2"/>
    <property type="match status" value="1"/>
</dbReference>
<evidence type="ECO:0000256" key="4">
    <source>
        <dbReference type="ARBA" id="ARBA00023157"/>
    </source>
</evidence>
<dbReference type="EMBL" id="AP011177">
    <property type="protein sequence ID" value="BAJ00847.1"/>
    <property type="molecule type" value="Genomic_DNA"/>
</dbReference>
<dbReference type="SUPFAM" id="SSF49299">
    <property type="entry name" value="PKD domain"/>
    <property type="match status" value="2"/>
</dbReference>
<organism evidence="14 15">
    <name type="scientific">Shewanella violacea (strain JCM 10179 / CIP 106290 / LMG 19151 / DSS12)</name>
    <dbReference type="NCBI Taxonomy" id="637905"/>
    <lineage>
        <taxon>Bacteria</taxon>
        <taxon>Pseudomonadati</taxon>
        <taxon>Pseudomonadota</taxon>
        <taxon>Gammaproteobacteria</taxon>
        <taxon>Alteromonadales</taxon>
        <taxon>Shewanellaceae</taxon>
        <taxon>Shewanella</taxon>
    </lineage>
</organism>
<feature type="domain" description="PKD" evidence="12">
    <location>
        <begin position="133"/>
        <end position="196"/>
    </location>
</feature>
<dbReference type="InterPro" id="IPR012291">
    <property type="entry name" value="CBM2_carb-bd_dom_sf"/>
</dbReference>
<keyword evidence="6 10" id="KW-0326">Glycosidase</keyword>
<dbReference type="PROSITE" id="PS50093">
    <property type="entry name" value="PKD"/>
    <property type="match status" value="2"/>
</dbReference>
<dbReference type="PROSITE" id="PS00655">
    <property type="entry name" value="GLYCOSYL_HYDROL_F6_1"/>
    <property type="match status" value="1"/>
</dbReference>
<dbReference type="GO" id="GO:0030247">
    <property type="term" value="F:polysaccharide binding"/>
    <property type="evidence" value="ECO:0007669"/>
    <property type="project" value="UniProtKB-UniRule"/>
</dbReference>
<dbReference type="STRING" id="637905.SVI_0876"/>
<evidence type="ECO:0000256" key="7">
    <source>
        <dbReference type="ARBA" id="ARBA00023326"/>
    </source>
</evidence>
<dbReference type="CAZy" id="CBM2">
    <property type="family name" value="Carbohydrate-Binding Module Family 2"/>
</dbReference>
<dbReference type="InterPro" id="IPR000601">
    <property type="entry name" value="PKD_dom"/>
</dbReference>
<dbReference type="KEGG" id="svo:SVI_0876"/>
<keyword evidence="1 10" id="KW-0732">Signal</keyword>
<feature type="domain" description="CBM2" evidence="13">
    <location>
        <begin position="18"/>
        <end position="127"/>
    </location>
</feature>
<dbReference type="InterPro" id="IPR013783">
    <property type="entry name" value="Ig-like_fold"/>
</dbReference>
<evidence type="ECO:0000256" key="3">
    <source>
        <dbReference type="ARBA" id="ARBA00023001"/>
    </source>
</evidence>
<dbReference type="SMART" id="SM00089">
    <property type="entry name" value="PKD"/>
    <property type="match status" value="2"/>
</dbReference>
<evidence type="ECO:0000256" key="6">
    <source>
        <dbReference type="ARBA" id="ARBA00023295"/>
    </source>
</evidence>
<keyword evidence="15" id="KW-1185">Reference proteome</keyword>
<dbReference type="CAZy" id="GH6">
    <property type="family name" value="Glycoside Hydrolase Family 6"/>
</dbReference>
<dbReference type="InterPro" id="IPR001524">
    <property type="entry name" value="Glyco_hydro_6_CS"/>
</dbReference>
<dbReference type="OrthoDB" id="9793816at2"/>
<feature type="active site" description="Proton donor" evidence="9">
    <location>
        <position position="448"/>
    </location>
</feature>
<feature type="chain" id="PRO_5005126545" description="Glucanase" evidence="10">
    <location>
        <begin position="24"/>
        <end position="736"/>
    </location>
</feature>
<dbReference type="Pfam" id="PF01341">
    <property type="entry name" value="Glyco_hydro_6"/>
    <property type="match status" value="1"/>
</dbReference>
<keyword evidence="7 10" id="KW-0624">Polysaccharide degradation</keyword>
<dbReference type="PRINTS" id="PR00733">
    <property type="entry name" value="GLHYDRLASE6"/>
</dbReference>
<dbReference type="InterPro" id="IPR016288">
    <property type="entry name" value="Beta_cellobiohydrolase"/>
</dbReference>
<keyword evidence="4" id="KW-1015">Disulfide bond</keyword>
<keyword evidence="2 10" id="KW-0378">Hydrolase</keyword>
<keyword evidence="5 10" id="KW-0119">Carbohydrate metabolism</keyword>
<dbReference type="RefSeq" id="WP_013050158.1">
    <property type="nucleotide sequence ID" value="NC_014012.1"/>
</dbReference>
<feature type="signal peptide" evidence="10">
    <location>
        <begin position="1"/>
        <end position="23"/>
    </location>
</feature>
<feature type="active site" evidence="8">
    <location>
        <position position="399"/>
    </location>
</feature>
<evidence type="ECO:0000313" key="14">
    <source>
        <dbReference type="EMBL" id="BAJ00847.1"/>
    </source>
</evidence>
<evidence type="ECO:0000256" key="10">
    <source>
        <dbReference type="RuleBase" id="RU361186"/>
    </source>
</evidence>
<proteinExistence type="inferred from homology"/>
<dbReference type="SUPFAM" id="SSF49384">
    <property type="entry name" value="Carbohydrate-binding domain"/>
    <property type="match status" value="1"/>
</dbReference>
<name>D4ZGP8_SHEVD</name>
<dbReference type="CDD" id="cd00146">
    <property type="entry name" value="PKD"/>
    <property type="match status" value="2"/>
</dbReference>
<reference evidence="15" key="1">
    <citation type="journal article" date="2010" name="Mol. Biosyst.">
        <title>Complete genome sequence and comparative analysis of Shewanella violacea, a psychrophilic and piezophilic bacterium from deep sea floor sediments.</title>
        <authorList>
            <person name="Aono E."/>
            <person name="Baba T."/>
            <person name="Ara T."/>
            <person name="Nishi T."/>
            <person name="Nakamichi T."/>
            <person name="Inamoto E."/>
            <person name="Toyonaga H."/>
            <person name="Hasegawa M."/>
            <person name="Takai Y."/>
            <person name="Okumura Y."/>
            <person name="Baba M."/>
            <person name="Tomita M."/>
            <person name="Kato C."/>
            <person name="Oshima T."/>
            <person name="Nakasone K."/>
            <person name="Mori H."/>
        </authorList>
    </citation>
    <scope>NUCLEOTIDE SEQUENCE [LARGE SCALE GENOMIC DNA]</scope>
    <source>
        <strain evidence="15">JCM 10179 / CIP 106290 / LMG 19151 / DSS12</strain>
    </source>
</reference>
<comment type="similarity">
    <text evidence="10">Belongs to the glycosyl hydrolase family 6.</text>
</comment>
<dbReference type="Gene3D" id="3.20.20.40">
    <property type="entry name" value="1, 4-beta cellobiohydrolase"/>
    <property type="match status" value="1"/>
</dbReference>
<feature type="domain" description="PKD" evidence="12">
    <location>
        <begin position="214"/>
        <end position="295"/>
    </location>
</feature>
<dbReference type="AlphaFoldDB" id="D4ZGP8"/>
<evidence type="ECO:0000313" key="15">
    <source>
        <dbReference type="Proteomes" id="UP000002350"/>
    </source>
</evidence>
<dbReference type="PANTHER" id="PTHR34876:SF4">
    <property type="entry name" value="1,4-BETA-D-GLUCAN CELLOBIOHYDROLASE C-RELATED"/>
    <property type="match status" value="1"/>
</dbReference>
<dbReference type="Proteomes" id="UP000002350">
    <property type="component" value="Chromosome"/>
</dbReference>
<evidence type="ECO:0000256" key="2">
    <source>
        <dbReference type="ARBA" id="ARBA00022801"/>
    </source>
</evidence>
<dbReference type="Pfam" id="PF00553">
    <property type="entry name" value="CBM_2"/>
    <property type="match status" value="1"/>
</dbReference>
<dbReference type="Pfam" id="PF18911">
    <property type="entry name" value="PKD_4"/>
    <property type="match status" value="2"/>
</dbReference>
<evidence type="ECO:0000259" key="13">
    <source>
        <dbReference type="PROSITE" id="PS51173"/>
    </source>
</evidence>
<keyword evidence="3 10" id="KW-0136">Cellulose degradation</keyword>
<evidence type="ECO:0000256" key="11">
    <source>
        <dbReference type="SAM" id="MobiDB-lite"/>
    </source>
</evidence>
<dbReference type="InterPro" id="IPR001919">
    <property type="entry name" value="CBD2"/>
</dbReference>
<dbReference type="InterPro" id="IPR035986">
    <property type="entry name" value="PKD_dom_sf"/>
</dbReference>
<dbReference type="SMART" id="SM00637">
    <property type="entry name" value="CBD_II"/>
    <property type="match status" value="1"/>
</dbReference>
<dbReference type="PROSITE" id="PS51173">
    <property type="entry name" value="CBM2"/>
    <property type="match status" value="1"/>
</dbReference>
<dbReference type="GO" id="GO:0004553">
    <property type="term" value="F:hydrolase activity, hydrolyzing O-glycosyl compounds"/>
    <property type="evidence" value="ECO:0007669"/>
    <property type="project" value="InterPro"/>
</dbReference>
<dbReference type="eggNOG" id="COG3291">
    <property type="taxonomic scope" value="Bacteria"/>
</dbReference>
<evidence type="ECO:0000256" key="8">
    <source>
        <dbReference type="PROSITE-ProRule" id="PRU10056"/>
    </source>
</evidence>
<dbReference type="EC" id="3.2.1.-" evidence="10"/>
<dbReference type="InterPro" id="IPR008965">
    <property type="entry name" value="CBM2/CBM3_carb-bd_dom_sf"/>
</dbReference>
<dbReference type="Gene3D" id="2.60.40.10">
    <property type="entry name" value="Immunoglobulins"/>
    <property type="match status" value="2"/>
</dbReference>
<dbReference type="eggNOG" id="COG5297">
    <property type="taxonomic scope" value="Bacteria"/>
</dbReference>
<dbReference type="SUPFAM" id="SSF51989">
    <property type="entry name" value="Glycosyl hydrolases family 6, cellulases"/>
    <property type="match status" value="1"/>
</dbReference>
<dbReference type="HOGENOM" id="CLU_015488_3_1_6"/>
<feature type="compositionally biased region" description="Polar residues" evidence="11">
    <location>
        <begin position="675"/>
        <end position="684"/>
    </location>
</feature>
<dbReference type="GO" id="GO:0030245">
    <property type="term" value="P:cellulose catabolic process"/>
    <property type="evidence" value="ECO:0007669"/>
    <property type="project" value="UniProtKB-KW"/>
</dbReference>
<evidence type="ECO:0000256" key="1">
    <source>
        <dbReference type="ARBA" id="ARBA00022729"/>
    </source>
</evidence>
<dbReference type="InterPro" id="IPR036434">
    <property type="entry name" value="Beta_cellobiohydrolase_sf"/>
</dbReference>
<evidence type="ECO:0000256" key="9">
    <source>
        <dbReference type="PROSITE-ProRule" id="PRU10057"/>
    </source>
</evidence>
<sequence length="736" mass="79402">MRSGLIKGVTLTSMLLATLQANAAVKCDYSIENEWETGFVGAIQLKNTGETLIDGWQVSWQYLDGSTVSSAWNSTFSGNSPYLASNLVWNNLIQPGETITFGIQGEKGIPNKAASTPKISGEICTREANNSAPMTSFTIIESGLDISFDASATRDADGDELTYSWDFGDETLGEGVNTEHSFSSLGSYIVTLTVSDGLVIDEHSIELNIKSLVPNQAPLASFNTIHDGLALSFNASNSSDPEGDALSYLWSFGDGTSQSGINTYHQYAAHGLYTVTLNVSDGSSNTQIRTELLVTYDGATGQHVANPFLGTTSYINPDYAKFVDASMALESAPHLQAKMAQVKQQATAVWLDRIDAIYGGEINSGRLSLEQHFDNALAQKRVGVPITVSIVVYNLPDRDCAALASNGTLNAAEGGLEIYKHDYIDTIANIAAAPRFEDLRIIAVIEPDSLPNLVTNTRVLKCGIVNSNGTYVEGVQYALSRFSRLDNVYSYLDIAHSGWLGWDTNMRGAIDLYTSVVAGVADGDMSVLDGFISNVANYTPAEEIFLPDPEFDFDGDFMGIKSSSYYEWNPVFDEKDFAQSLHAEFVAKGFPTSLAMLIDTSRNGWGASDRPTSPNEDASNEDQYVMDSKLDRRAHRGNWCNSSGAGIGARPETLPFGSTSVIQAYVWIKPPGESDGTSDASQTTPDEEGKSFDPMCSPEFTTSGGVLTGAMNGAPSAGAWFHEQFKMLVENAHPEL</sequence>
<evidence type="ECO:0000256" key="5">
    <source>
        <dbReference type="ARBA" id="ARBA00023277"/>
    </source>
</evidence>
<gene>
    <name evidence="14" type="ordered locus">SVI_0876</name>
</gene>
<dbReference type="InterPro" id="IPR022409">
    <property type="entry name" value="PKD/Chitinase_dom"/>
</dbReference>